<keyword evidence="4" id="KW-0547">Nucleotide-binding</keyword>
<dbReference type="Gene3D" id="3.40.50.300">
    <property type="entry name" value="P-loop containing nucleotide triphosphate hydrolases"/>
    <property type="match status" value="1"/>
</dbReference>
<comment type="subcellular location">
    <subcellularLocation>
        <location evidence="1">Nucleus</location>
    </subcellularLocation>
</comment>
<keyword evidence="5" id="KW-0067">ATP-binding</keyword>
<name>A0A077R2F1_9BASI</name>
<dbReference type="PANTHER" id="PTHR11669:SF20">
    <property type="entry name" value="REPLICATION FACTOR C SUBUNIT 4"/>
    <property type="match status" value="1"/>
</dbReference>
<evidence type="ECO:0000256" key="2">
    <source>
        <dbReference type="ARBA" id="ARBA00005378"/>
    </source>
</evidence>
<evidence type="ECO:0000259" key="8">
    <source>
        <dbReference type="SMART" id="SM00382"/>
    </source>
</evidence>
<evidence type="ECO:0000256" key="6">
    <source>
        <dbReference type="ARBA" id="ARBA00023242"/>
    </source>
</evidence>
<dbReference type="SMART" id="SM00382">
    <property type="entry name" value="AAA"/>
    <property type="match status" value="1"/>
</dbReference>
<dbReference type="CDD" id="cd18140">
    <property type="entry name" value="HLD_clamp_RFC"/>
    <property type="match status" value="1"/>
</dbReference>
<dbReference type="Pfam" id="PF21960">
    <property type="entry name" value="RCF1-5-like_lid"/>
    <property type="match status" value="1"/>
</dbReference>
<dbReference type="EMBL" id="HG529494">
    <property type="protein sequence ID" value="CDI51159.1"/>
    <property type="molecule type" value="Genomic_DNA"/>
</dbReference>
<dbReference type="AlphaFoldDB" id="A0A077R2F1"/>
<dbReference type="GO" id="GO:0005524">
    <property type="term" value="F:ATP binding"/>
    <property type="evidence" value="ECO:0007669"/>
    <property type="project" value="UniProtKB-KW"/>
</dbReference>
<feature type="domain" description="AAA+ ATPase" evidence="8">
    <location>
        <begin position="61"/>
        <end position="193"/>
    </location>
</feature>
<proteinExistence type="inferred from homology"/>
<dbReference type="GO" id="GO:0016887">
    <property type="term" value="F:ATP hydrolysis activity"/>
    <property type="evidence" value="ECO:0007669"/>
    <property type="project" value="InterPro"/>
</dbReference>
<evidence type="ECO:0000256" key="1">
    <source>
        <dbReference type="ARBA" id="ARBA00004123"/>
    </source>
</evidence>
<keyword evidence="3" id="KW-0235">DNA replication</keyword>
<keyword evidence="6" id="KW-0539">Nucleus</keyword>
<accession>A0A077R2F1</accession>
<dbReference type="InterPro" id="IPR050238">
    <property type="entry name" value="DNA_Rep/Repair_Clamp_Loader"/>
</dbReference>
<dbReference type="GO" id="GO:0003677">
    <property type="term" value="F:DNA binding"/>
    <property type="evidence" value="ECO:0007669"/>
    <property type="project" value="InterPro"/>
</dbReference>
<dbReference type="InterPro" id="IPR003593">
    <property type="entry name" value="AAA+_ATPase"/>
</dbReference>
<dbReference type="GO" id="GO:0006281">
    <property type="term" value="P:DNA repair"/>
    <property type="evidence" value="ECO:0007669"/>
    <property type="project" value="TreeGrafter"/>
</dbReference>
<evidence type="ECO:0000256" key="7">
    <source>
        <dbReference type="ARBA" id="ARBA00040745"/>
    </source>
</evidence>
<dbReference type="CDD" id="cd00009">
    <property type="entry name" value="AAA"/>
    <property type="match status" value="1"/>
</dbReference>
<evidence type="ECO:0000313" key="9">
    <source>
        <dbReference type="EMBL" id="CDI51159.1"/>
    </source>
</evidence>
<evidence type="ECO:0000256" key="3">
    <source>
        <dbReference type="ARBA" id="ARBA00022705"/>
    </source>
</evidence>
<reference evidence="9" key="1">
    <citation type="journal article" date="2014" name="Genome Biol. Evol.">
        <title>Gene Loss Rather Than Gene Gain Is Associated with a Host Jump from Monocots to Dicots in the Smut Fungus Melanopsichium pennsylvanicum.</title>
        <authorList>
            <person name="Sharma R."/>
            <person name="Mishra B."/>
            <person name="Runge F."/>
            <person name="Thines M."/>
        </authorList>
    </citation>
    <scope>NUCLEOTIDE SEQUENCE</scope>
    <source>
        <strain evidence="9">4</strain>
    </source>
</reference>
<dbReference type="InterPro" id="IPR008921">
    <property type="entry name" value="DNA_pol3_clamp-load_cplx_C"/>
</dbReference>
<protein>
    <recommendedName>
        <fullName evidence="7">Replication factor C subunit 2</fullName>
    </recommendedName>
</protein>
<dbReference type="GO" id="GO:0005663">
    <property type="term" value="C:DNA replication factor C complex"/>
    <property type="evidence" value="ECO:0007669"/>
    <property type="project" value="TreeGrafter"/>
</dbReference>
<dbReference type="Pfam" id="PF08542">
    <property type="entry name" value="Rep_fac_C"/>
    <property type="match status" value="1"/>
</dbReference>
<evidence type="ECO:0000256" key="5">
    <source>
        <dbReference type="ARBA" id="ARBA00022840"/>
    </source>
</evidence>
<dbReference type="GO" id="GO:0031391">
    <property type="term" value="C:Elg1 RFC-like complex"/>
    <property type="evidence" value="ECO:0007669"/>
    <property type="project" value="UniProtKB-ARBA"/>
</dbReference>
<dbReference type="FunFam" id="3.40.50.300:FF:000237">
    <property type="entry name" value="replication factor C subunit 4"/>
    <property type="match status" value="1"/>
</dbReference>
<dbReference type="Gene3D" id="1.10.8.60">
    <property type="match status" value="1"/>
</dbReference>
<dbReference type="FunFam" id="1.20.272.10:FF:000011">
    <property type="entry name" value="Replication factor C subunit 2"/>
    <property type="match status" value="1"/>
</dbReference>
<dbReference type="GO" id="GO:0006271">
    <property type="term" value="P:DNA strand elongation involved in DNA replication"/>
    <property type="evidence" value="ECO:0007669"/>
    <property type="project" value="UniProtKB-ARBA"/>
</dbReference>
<dbReference type="InterPro" id="IPR013748">
    <property type="entry name" value="Rep_factorC_C"/>
</dbReference>
<dbReference type="GO" id="GO:0003689">
    <property type="term" value="F:DNA clamp loader activity"/>
    <property type="evidence" value="ECO:0007669"/>
    <property type="project" value="TreeGrafter"/>
</dbReference>
<dbReference type="SUPFAM" id="SSF48019">
    <property type="entry name" value="post-AAA+ oligomerization domain-like"/>
    <property type="match status" value="1"/>
</dbReference>
<dbReference type="GO" id="GO:0005634">
    <property type="term" value="C:nucleus"/>
    <property type="evidence" value="ECO:0007669"/>
    <property type="project" value="UniProtKB-SubCell"/>
</dbReference>
<organism evidence="9">
    <name type="scientific">Melanopsichium pennsylvanicum 4</name>
    <dbReference type="NCBI Taxonomy" id="1398559"/>
    <lineage>
        <taxon>Eukaryota</taxon>
        <taxon>Fungi</taxon>
        <taxon>Dikarya</taxon>
        <taxon>Basidiomycota</taxon>
        <taxon>Ustilaginomycotina</taxon>
        <taxon>Ustilaginomycetes</taxon>
        <taxon>Ustilaginales</taxon>
        <taxon>Ustilaginaceae</taxon>
        <taxon>Melanopsichium</taxon>
    </lineage>
</organism>
<dbReference type="InterPro" id="IPR003959">
    <property type="entry name" value="ATPase_AAA_core"/>
</dbReference>
<dbReference type="InterPro" id="IPR027417">
    <property type="entry name" value="P-loop_NTPase"/>
</dbReference>
<evidence type="ECO:0000256" key="4">
    <source>
        <dbReference type="ARBA" id="ARBA00022741"/>
    </source>
</evidence>
<dbReference type="Gene3D" id="1.20.272.10">
    <property type="match status" value="1"/>
</dbReference>
<sequence>MFLQQAAKAHNASQAAAKEKAAQEKAALRPWVEKYRPKTIDDVAAQEHTVAVLKKTLMSNNLPHMLFYGPPGTGKTSTILALARQLFGPELMKTRVLELNASDERGITVVREKIKNFAKLAVTNPKEGFPCPPFKIIILDEADSMTQDAQSALRRIMEQYSRITRFCLVCNYVTRIIEPLASRCSKFRFRSLDTGSTKARLEHIASAELVSFADPSVLDTLITTSDGDLRRAITYLQSVSRLHSIASEAKTAVTSASIVEIAGVVPSSVISNLADAVGIEAYSADGDMDMDIENGTTRKTKEPFDRIRQEVRVITRQGYSITQLLTQLHDYVIGHPTLMAKIKAKAALLMAAMDKCLTDGADEELQLLNLCLKMQEVVSTDGKAYV</sequence>
<comment type="similarity">
    <text evidence="2">Belongs to the activator 1 small subunits family.</text>
</comment>
<dbReference type="PANTHER" id="PTHR11669">
    <property type="entry name" value="REPLICATION FACTOR C / DNA POLYMERASE III GAMMA-TAU SUBUNIT"/>
    <property type="match status" value="1"/>
</dbReference>
<dbReference type="Pfam" id="PF00004">
    <property type="entry name" value="AAA"/>
    <property type="match status" value="1"/>
</dbReference>
<dbReference type="InterPro" id="IPR047854">
    <property type="entry name" value="RFC_lid"/>
</dbReference>
<dbReference type="SUPFAM" id="SSF52540">
    <property type="entry name" value="P-loop containing nucleoside triphosphate hydrolases"/>
    <property type="match status" value="1"/>
</dbReference>